<keyword evidence="2 4" id="KW-0808">Transferase</keyword>
<evidence type="ECO:0000256" key="3">
    <source>
        <dbReference type="ARBA" id="ARBA00023115"/>
    </source>
</evidence>
<proteinExistence type="inferred from homology"/>
<evidence type="ECO:0000256" key="2">
    <source>
        <dbReference type="ARBA" id="ARBA00022679"/>
    </source>
</evidence>
<dbReference type="InterPro" id="IPR030374">
    <property type="entry name" value="PABS"/>
</dbReference>
<dbReference type="PROSITE" id="PS51006">
    <property type="entry name" value="PABS_2"/>
    <property type="match status" value="1"/>
</dbReference>
<protein>
    <recommendedName>
        <fullName evidence="5">PABS domain-containing protein</fullName>
    </recommendedName>
</protein>
<dbReference type="AlphaFoldDB" id="A0A8J9T3J4"/>
<name>A0A8J9T3J4_PHATR</name>
<dbReference type="PROSITE" id="PS01330">
    <property type="entry name" value="PABS_1"/>
    <property type="match status" value="1"/>
</dbReference>
<gene>
    <name evidence="6" type="ORF">PTTT1_LOCUS23387</name>
</gene>
<dbReference type="Pfam" id="PF01564">
    <property type="entry name" value="Spermine_synth"/>
    <property type="match status" value="1"/>
</dbReference>
<comment type="caution">
    <text evidence="4">Lacks conserved residue(s) required for the propagation of feature annotation.</text>
</comment>
<keyword evidence="3 4" id="KW-0620">Polyamine biosynthesis</keyword>
<feature type="non-terminal residue" evidence="6">
    <location>
        <position position="1"/>
    </location>
</feature>
<dbReference type="GO" id="GO:0016740">
    <property type="term" value="F:transferase activity"/>
    <property type="evidence" value="ECO:0007669"/>
    <property type="project" value="UniProtKB-UniRule"/>
</dbReference>
<evidence type="ECO:0000313" key="6">
    <source>
        <dbReference type="EMBL" id="CAG9283617.1"/>
    </source>
</evidence>
<organism evidence="6">
    <name type="scientific">Phaeodactylum tricornutum</name>
    <name type="common">Diatom</name>
    <dbReference type="NCBI Taxonomy" id="2850"/>
    <lineage>
        <taxon>Eukaryota</taxon>
        <taxon>Sar</taxon>
        <taxon>Stramenopiles</taxon>
        <taxon>Ochrophyta</taxon>
        <taxon>Bacillariophyta</taxon>
        <taxon>Bacillariophyceae</taxon>
        <taxon>Bacillariophycidae</taxon>
        <taxon>Naviculales</taxon>
        <taxon>Phaeodactylaceae</taxon>
        <taxon>Phaeodactylum</taxon>
    </lineage>
</organism>
<dbReference type="Gene3D" id="3.40.50.150">
    <property type="entry name" value="Vaccinia Virus protein VP39"/>
    <property type="match status" value="1"/>
</dbReference>
<sequence>LDNVVQSRRFGDAAYHEALVHPSLFLHPNPKRVAILGGGEGATLREILKHDTIEEVVMVEIDSGIVAVCK</sequence>
<dbReference type="GO" id="GO:0006596">
    <property type="term" value="P:polyamine biosynthetic process"/>
    <property type="evidence" value="ECO:0007669"/>
    <property type="project" value="UniProtKB-UniRule"/>
</dbReference>
<comment type="similarity">
    <text evidence="1">Belongs to the spermidine/spermine synthase family.</text>
</comment>
<reference evidence="6" key="1">
    <citation type="submission" date="2022-02" db="EMBL/GenBank/DDBJ databases">
        <authorList>
            <person name="Giguere J D."/>
        </authorList>
    </citation>
    <scope>NUCLEOTIDE SEQUENCE</scope>
    <source>
        <strain evidence="6">CCAP 1055/1</strain>
    </source>
</reference>
<dbReference type="InterPro" id="IPR029063">
    <property type="entry name" value="SAM-dependent_MTases_sf"/>
</dbReference>
<dbReference type="InterPro" id="IPR030373">
    <property type="entry name" value="PABS_CS"/>
</dbReference>
<dbReference type="Proteomes" id="UP000836788">
    <property type="component" value="Chromosome 19"/>
</dbReference>
<dbReference type="SUPFAM" id="SSF53335">
    <property type="entry name" value="S-adenosyl-L-methionine-dependent methyltransferases"/>
    <property type="match status" value="1"/>
</dbReference>
<dbReference type="PANTHER" id="PTHR43317:SF1">
    <property type="entry name" value="THERMOSPERMINE SYNTHASE ACAULIS5"/>
    <property type="match status" value="1"/>
</dbReference>
<evidence type="ECO:0000259" key="5">
    <source>
        <dbReference type="PROSITE" id="PS51006"/>
    </source>
</evidence>
<feature type="domain" description="PABS" evidence="5">
    <location>
        <begin position="1"/>
        <end position="70"/>
    </location>
</feature>
<dbReference type="PANTHER" id="PTHR43317">
    <property type="entry name" value="THERMOSPERMINE SYNTHASE ACAULIS5"/>
    <property type="match status" value="1"/>
</dbReference>
<feature type="non-terminal residue" evidence="6">
    <location>
        <position position="70"/>
    </location>
</feature>
<evidence type="ECO:0000256" key="4">
    <source>
        <dbReference type="PROSITE-ProRule" id="PRU00354"/>
    </source>
</evidence>
<evidence type="ECO:0000256" key="1">
    <source>
        <dbReference type="ARBA" id="ARBA00007867"/>
    </source>
</evidence>
<dbReference type="EMBL" id="OU594960">
    <property type="protein sequence ID" value="CAG9283617.1"/>
    <property type="molecule type" value="Genomic_DNA"/>
</dbReference>
<accession>A0A8J9T3J4</accession>